<dbReference type="EMBL" id="JAAQHG020000031">
    <property type="protein sequence ID" value="KAL1583789.1"/>
    <property type="molecule type" value="Genomic_DNA"/>
</dbReference>
<dbReference type="Proteomes" id="UP000803884">
    <property type="component" value="Unassembled WGS sequence"/>
</dbReference>
<gene>
    <name evidence="2" type="ORF">WHR41_07100</name>
</gene>
<proteinExistence type="predicted"/>
<dbReference type="AlphaFoldDB" id="A0AB34KL82"/>
<dbReference type="GeneID" id="96008543"/>
<feature type="region of interest" description="Disordered" evidence="1">
    <location>
        <begin position="104"/>
        <end position="151"/>
    </location>
</feature>
<reference evidence="2 3" key="1">
    <citation type="journal article" date="2020" name="Microbiol. Resour. Announc.">
        <title>Draft Genome Sequence of a Cladosporium Species Isolated from the Mesophotic Ascidian Didemnum maculosum.</title>
        <authorList>
            <person name="Gioti A."/>
            <person name="Siaperas R."/>
            <person name="Nikolaivits E."/>
            <person name="Le Goff G."/>
            <person name="Ouazzani J."/>
            <person name="Kotoulas G."/>
            <person name="Topakas E."/>
        </authorList>
    </citation>
    <scope>NUCLEOTIDE SEQUENCE [LARGE SCALE GENOMIC DNA]</scope>
    <source>
        <strain evidence="2 3">TM138-S3</strain>
    </source>
</reference>
<comment type="caution">
    <text evidence="2">The sequence shown here is derived from an EMBL/GenBank/DDBJ whole genome shotgun (WGS) entry which is preliminary data.</text>
</comment>
<dbReference type="RefSeq" id="XP_069226895.1">
    <property type="nucleotide sequence ID" value="XM_069375705.1"/>
</dbReference>
<sequence>MRASTMIFVGMAAYASAQDLASLSSQLASLTSGTMPTDDASLDAAQSSLSSLLPSLESAASAAQTSFASGFAGLDPAAQSSVAAGLSSLGIDYGSLTEGVSGASQTAEASASQTGDDDSSAQSTGSSDSTGSTTAGSSAASTGSASGQSASSTDAEGIAAATAIPIAAIGAGLALIGML</sequence>
<accession>A0AB34KL82</accession>
<evidence type="ECO:0000313" key="3">
    <source>
        <dbReference type="Proteomes" id="UP000803884"/>
    </source>
</evidence>
<keyword evidence="3" id="KW-1185">Reference proteome</keyword>
<organism evidence="2 3">
    <name type="scientific">Cladosporium halotolerans</name>
    <dbReference type="NCBI Taxonomy" id="1052096"/>
    <lineage>
        <taxon>Eukaryota</taxon>
        <taxon>Fungi</taxon>
        <taxon>Dikarya</taxon>
        <taxon>Ascomycota</taxon>
        <taxon>Pezizomycotina</taxon>
        <taxon>Dothideomycetes</taxon>
        <taxon>Dothideomycetidae</taxon>
        <taxon>Cladosporiales</taxon>
        <taxon>Cladosporiaceae</taxon>
        <taxon>Cladosporium</taxon>
    </lineage>
</organism>
<evidence type="ECO:0000256" key="1">
    <source>
        <dbReference type="SAM" id="MobiDB-lite"/>
    </source>
</evidence>
<name>A0AB34KL82_9PEZI</name>
<evidence type="ECO:0000313" key="2">
    <source>
        <dbReference type="EMBL" id="KAL1583789.1"/>
    </source>
</evidence>
<protein>
    <submittedName>
        <fullName evidence="2">Uncharacterized protein</fullName>
    </submittedName>
</protein>